<reference evidence="1" key="1">
    <citation type="submission" date="2022-04" db="EMBL/GenBank/DDBJ databases">
        <authorList>
            <person name="Liu G."/>
        </authorList>
    </citation>
    <scope>NUCLEOTIDE SEQUENCE</scope>
    <source>
        <strain evidence="1">RG22</strain>
    </source>
</reference>
<dbReference type="RefSeq" id="WP_248647068.1">
    <property type="nucleotide sequence ID" value="NZ_CP096574.1"/>
</dbReference>
<dbReference type="Pfam" id="PF26412">
    <property type="entry name" value="BrxE"/>
    <property type="match status" value="1"/>
</dbReference>
<sequence length="202" mass="22680">MSIFEIDSPPTRAERTPIPVSDIDLALTAQLVVAWAGEAGEEKRLGWWRSDLISEFGGEDLFRRLLPSTWAWAVLQGARETARRKDAELRGQDHDPDRILSLFSFGFDLDERIEERFQDLKRSGQIPQDVLPGLALINSGWNYDGFFEWVDGHGDVEVSVTLVGRRIKGAMPSGLDQLVRRLVAGLAPASDNYPLPHFHRAS</sequence>
<organism evidence="1 2">
    <name type="scientific">Geomonas paludis</name>
    <dbReference type="NCBI Taxonomy" id="2740185"/>
    <lineage>
        <taxon>Bacteria</taxon>
        <taxon>Pseudomonadati</taxon>
        <taxon>Thermodesulfobacteriota</taxon>
        <taxon>Desulfuromonadia</taxon>
        <taxon>Geobacterales</taxon>
        <taxon>Geobacteraceae</taxon>
        <taxon>Geomonas</taxon>
    </lineage>
</organism>
<dbReference type="NCBIfam" id="NF033448">
    <property type="entry name" value="BREX_6_BrxE"/>
    <property type="match status" value="1"/>
</dbReference>
<keyword evidence="2" id="KW-1185">Reference proteome</keyword>
<name>A0ABY4LHM8_9BACT</name>
<dbReference type="NCBIfam" id="NF033447">
    <property type="entry name" value="BrxE_fam"/>
    <property type="match status" value="1"/>
</dbReference>
<proteinExistence type="predicted"/>
<accession>A0ABY4LHM8</accession>
<dbReference type="Proteomes" id="UP000831485">
    <property type="component" value="Chromosome"/>
</dbReference>
<gene>
    <name evidence="1" type="primary">brxE</name>
    <name evidence="1" type="ORF">M1B72_07175</name>
</gene>
<dbReference type="InterPro" id="IPR058690">
    <property type="entry name" value="BrxE"/>
</dbReference>
<evidence type="ECO:0000313" key="2">
    <source>
        <dbReference type="Proteomes" id="UP000831485"/>
    </source>
</evidence>
<evidence type="ECO:0000313" key="1">
    <source>
        <dbReference type="EMBL" id="UPU37479.1"/>
    </source>
</evidence>
<dbReference type="EMBL" id="CP096574">
    <property type="protein sequence ID" value="UPU37479.1"/>
    <property type="molecule type" value="Genomic_DNA"/>
</dbReference>
<protein>
    <submittedName>
        <fullName evidence="1">BREX-6 system BrxE protein</fullName>
    </submittedName>
</protein>